<feature type="region of interest" description="Disordered" evidence="1">
    <location>
        <begin position="118"/>
        <end position="153"/>
    </location>
</feature>
<name>A0A162VMK2_DIDRA</name>
<dbReference type="InterPro" id="IPR000571">
    <property type="entry name" value="Znf_CCCH"/>
</dbReference>
<proteinExistence type="predicted"/>
<evidence type="ECO:0000313" key="3">
    <source>
        <dbReference type="Proteomes" id="UP000076837"/>
    </source>
</evidence>
<dbReference type="OrthoDB" id="410307at2759"/>
<feature type="compositionally biased region" description="Polar residues" evidence="1">
    <location>
        <begin position="302"/>
        <end position="324"/>
    </location>
</feature>
<dbReference type="PANTHER" id="PTHR46156">
    <property type="entry name" value="CCCH ZINGC FINGER"/>
    <property type="match status" value="1"/>
</dbReference>
<protein>
    <submittedName>
        <fullName evidence="2">Metal ion binding</fullName>
    </submittedName>
</protein>
<feature type="compositionally biased region" description="Polar residues" evidence="1">
    <location>
        <begin position="122"/>
        <end position="148"/>
    </location>
</feature>
<gene>
    <name evidence="2" type="ORF">ST47_g10338</name>
</gene>
<dbReference type="PROSITE" id="PS50103">
    <property type="entry name" value="ZF_C3H1"/>
    <property type="match status" value="3"/>
</dbReference>
<dbReference type="PANTHER" id="PTHR46156:SF1">
    <property type="entry name" value="ZINC FINGER CCCH DOMAIN-CONTAINING PROTEIN 3"/>
    <property type="match status" value="1"/>
</dbReference>
<dbReference type="SMART" id="SM00356">
    <property type="entry name" value="ZnF_C3H1"/>
    <property type="match status" value="5"/>
</dbReference>
<dbReference type="Proteomes" id="UP000076837">
    <property type="component" value="Unassembled WGS sequence"/>
</dbReference>
<dbReference type="Gene3D" id="4.10.1000.10">
    <property type="entry name" value="Zinc finger, CCCH-type"/>
    <property type="match status" value="2"/>
</dbReference>
<organism evidence="2 3">
    <name type="scientific">Didymella rabiei</name>
    <name type="common">Chickpea ascochyta blight fungus</name>
    <name type="synonym">Mycosphaerella rabiei</name>
    <dbReference type="NCBI Taxonomy" id="5454"/>
    <lineage>
        <taxon>Eukaryota</taxon>
        <taxon>Fungi</taxon>
        <taxon>Dikarya</taxon>
        <taxon>Ascomycota</taxon>
        <taxon>Pezizomycotina</taxon>
        <taxon>Dothideomycetes</taxon>
        <taxon>Pleosporomycetidae</taxon>
        <taxon>Pleosporales</taxon>
        <taxon>Pleosporineae</taxon>
        <taxon>Didymellaceae</taxon>
        <taxon>Ascochyta</taxon>
    </lineage>
</organism>
<sequence>MAPPGPPPYTIDQINAMSTKEERLRARAELNSYIARMKKEQQDRLAYASSGGAAPAYNNHTTAYAPRGRGAYKGAYRGGPQRGGYAHGAASYHPYQRPQPPHGAATFKNRTVVFNKPDASDEASSVESTSTPGSAPPSNAHSRQNSQPPAEPKALCATFTSTGLCTRHGCPLVHDPNKQALCKRWLFKNDCNRGDHCSLSHKPTPHNVPTCLHFQEGRCTNEDCRFAHIRVNPAARICDAFGRLGYCEKGAECADLHAYECPDFANKGECIRGDNCPHRHVLRASRMRRSTGRSSPEDRSRATSPESGNNVDTQDWTAQLNQEASPAPRLFTQQVDFVPFDAED</sequence>
<dbReference type="GO" id="GO:0005634">
    <property type="term" value="C:nucleus"/>
    <property type="evidence" value="ECO:0007669"/>
    <property type="project" value="TreeGrafter"/>
</dbReference>
<feature type="region of interest" description="Disordered" evidence="1">
    <location>
        <begin position="85"/>
        <end position="105"/>
    </location>
</feature>
<evidence type="ECO:0000256" key="1">
    <source>
        <dbReference type="SAM" id="MobiDB-lite"/>
    </source>
</evidence>
<keyword evidence="3" id="KW-1185">Reference proteome</keyword>
<dbReference type="GO" id="GO:0046872">
    <property type="term" value="F:metal ion binding"/>
    <property type="evidence" value="ECO:0007669"/>
    <property type="project" value="InterPro"/>
</dbReference>
<feature type="compositionally biased region" description="Basic residues" evidence="1">
    <location>
        <begin position="282"/>
        <end position="291"/>
    </location>
</feature>
<reference evidence="2 3" key="1">
    <citation type="journal article" date="2016" name="Sci. Rep.">
        <title>Draft genome sequencing and secretome analysis of fungal phytopathogen Ascochyta rabiei provides insight into the necrotrophic effector repertoire.</title>
        <authorList>
            <person name="Verma S."/>
            <person name="Gazara R.K."/>
            <person name="Nizam S."/>
            <person name="Parween S."/>
            <person name="Chattopadhyay D."/>
            <person name="Verma P.K."/>
        </authorList>
    </citation>
    <scope>NUCLEOTIDE SEQUENCE [LARGE SCALE GENOMIC DNA]</scope>
    <source>
        <strain evidence="2 3">ArDII</strain>
    </source>
</reference>
<feature type="region of interest" description="Disordered" evidence="1">
    <location>
        <begin position="49"/>
        <end position="68"/>
    </location>
</feature>
<dbReference type="EMBL" id="JYNV01000326">
    <property type="protein sequence ID" value="KZM18535.1"/>
    <property type="molecule type" value="Genomic_DNA"/>
</dbReference>
<accession>A0A162VMK2</accession>
<dbReference type="InterPro" id="IPR036855">
    <property type="entry name" value="Znf_CCCH_sf"/>
</dbReference>
<dbReference type="AlphaFoldDB" id="A0A162VMK2"/>
<feature type="region of interest" description="Disordered" evidence="1">
    <location>
        <begin position="282"/>
        <end position="332"/>
    </location>
</feature>
<evidence type="ECO:0000313" key="2">
    <source>
        <dbReference type="EMBL" id="KZM18535.1"/>
    </source>
</evidence>
<comment type="caution">
    <text evidence="2">The sequence shown here is derived from an EMBL/GenBank/DDBJ whole genome shotgun (WGS) entry which is preliminary data.</text>
</comment>
<dbReference type="STRING" id="5454.A0A162VMK2"/>
<dbReference type="FunFam" id="4.10.1000.10:FF:000035">
    <property type="entry name" value="CCCH zinc finger protein, variant"/>
    <property type="match status" value="1"/>
</dbReference>
<dbReference type="SUPFAM" id="SSF90229">
    <property type="entry name" value="CCCH zinc finger"/>
    <property type="match status" value="1"/>
</dbReference>